<evidence type="ECO:0000256" key="1">
    <source>
        <dbReference type="ARBA" id="ARBA00023015"/>
    </source>
</evidence>
<proteinExistence type="predicted"/>
<keyword evidence="3" id="KW-0804">Transcription</keyword>
<dbReference type="InterPro" id="IPR000843">
    <property type="entry name" value="HTH_LacI"/>
</dbReference>
<keyword evidence="1" id="KW-0805">Transcription regulation</keyword>
<sequence length="347" mass="37947">MNLKQLSEHLGLSQTTVSRALNGYPEVREETRRRIVSVAREVGYIPNARAKGLATGRAMSIGHVIPVSKAHEMVNPVFADFISGASEVYTAAGYDLTLSMVEDGAQEARYRDIRAKGNVDGLILHGPHRTDHRIDLLSELGLPFVVHGRASDMDAPYSWIDMNNRRAFKRATQLLIELGHRRIALINGLETMDFAWRRREGYLAALEEAGIAPNPELMVQGEMTEELGYSAMRKMRGMDAPPTAVLTSSVITAIGVRHALDETGLTLGRDISLVTHDDDLGYLRNRAAVPVFTATRSSVREHGKRAAEMLLSLIADPETGPVQELLEADLIIGRSTGPAPALEGPVV</sequence>
<dbReference type="SUPFAM" id="SSF53822">
    <property type="entry name" value="Periplasmic binding protein-like I"/>
    <property type="match status" value="1"/>
</dbReference>
<evidence type="ECO:0000259" key="4">
    <source>
        <dbReference type="PROSITE" id="PS50932"/>
    </source>
</evidence>
<dbReference type="InterPro" id="IPR046335">
    <property type="entry name" value="LacI/GalR-like_sensor"/>
</dbReference>
<organism evidence="5 6">
    <name type="scientific">Litorisediminicola beolgyonensis</name>
    <dbReference type="NCBI Taxonomy" id="1173614"/>
    <lineage>
        <taxon>Bacteria</taxon>
        <taxon>Pseudomonadati</taxon>
        <taxon>Pseudomonadota</taxon>
        <taxon>Alphaproteobacteria</taxon>
        <taxon>Rhodobacterales</taxon>
        <taxon>Paracoccaceae</taxon>
        <taxon>Litorisediminicola</taxon>
    </lineage>
</organism>
<dbReference type="GO" id="GO:0003677">
    <property type="term" value="F:DNA binding"/>
    <property type="evidence" value="ECO:0007669"/>
    <property type="project" value="UniProtKB-KW"/>
</dbReference>
<dbReference type="Gene3D" id="3.40.50.2300">
    <property type="match status" value="2"/>
</dbReference>
<dbReference type="RefSeq" id="WP_386802610.1">
    <property type="nucleotide sequence ID" value="NZ_JBHTMU010000012.1"/>
</dbReference>
<comment type="caution">
    <text evidence="5">The sequence shown here is derived from an EMBL/GenBank/DDBJ whole genome shotgun (WGS) entry which is preliminary data.</text>
</comment>
<accession>A0ABW3ZIJ8</accession>
<dbReference type="CDD" id="cd01392">
    <property type="entry name" value="HTH_LacI"/>
    <property type="match status" value="1"/>
</dbReference>
<name>A0ABW3ZIJ8_9RHOB</name>
<evidence type="ECO:0000256" key="2">
    <source>
        <dbReference type="ARBA" id="ARBA00023125"/>
    </source>
</evidence>
<dbReference type="SUPFAM" id="SSF47413">
    <property type="entry name" value="lambda repressor-like DNA-binding domains"/>
    <property type="match status" value="1"/>
</dbReference>
<evidence type="ECO:0000256" key="3">
    <source>
        <dbReference type="ARBA" id="ARBA00023163"/>
    </source>
</evidence>
<evidence type="ECO:0000313" key="6">
    <source>
        <dbReference type="Proteomes" id="UP001597135"/>
    </source>
</evidence>
<dbReference type="Pfam" id="PF00356">
    <property type="entry name" value="LacI"/>
    <property type="match status" value="1"/>
</dbReference>
<dbReference type="InterPro" id="IPR028082">
    <property type="entry name" value="Peripla_BP_I"/>
</dbReference>
<dbReference type="SMART" id="SM00354">
    <property type="entry name" value="HTH_LACI"/>
    <property type="match status" value="1"/>
</dbReference>
<dbReference type="Gene3D" id="1.10.260.40">
    <property type="entry name" value="lambda repressor-like DNA-binding domains"/>
    <property type="match status" value="1"/>
</dbReference>
<dbReference type="CDD" id="cd20010">
    <property type="entry name" value="PBP1_AglR-like"/>
    <property type="match status" value="1"/>
</dbReference>
<reference evidence="6" key="1">
    <citation type="journal article" date="2019" name="Int. J. Syst. Evol. Microbiol.">
        <title>The Global Catalogue of Microorganisms (GCM) 10K type strain sequencing project: providing services to taxonomists for standard genome sequencing and annotation.</title>
        <authorList>
            <consortium name="The Broad Institute Genomics Platform"/>
            <consortium name="The Broad Institute Genome Sequencing Center for Infectious Disease"/>
            <person name="Wu L."/>
            <person name="Ma J."/>
        </authorList>
    </citation>
    <scope>NUCLEOTIDE SEQUENCE [LARGE SCALE GENOMIC DNA]</scope>
    <source>
        <strain evidence="6">CCUG 62953</strain>
    </source>
</reference>
<dbReference type="Pfam" id="PF13377">
    <property type="entry name" value="Peripla_BP_3"/>
    <property type="match status" value="1"/>
</dbReference>
<dbReference type="PANTHER" id="PTHR30146">
    <property type="entry name" value="LACI-RELATED TRANSCRIPTIONAL REPRESSOR"/>
    <property type="match status" value="1"/>
</dbReference>
<dbReference type="Proteomes" id="UP001597135">
    <property type="component" value="Unassembled WGS sequence"/>
</dbReference>
<keyword evidence="2 5" id="KW-0238">DNA-binding</keyword>
<dbReference type="InterPro" id="IPR010982">
    <property type="entry name" value="Lambda_DNA-bd_dom_sf"/>
</dbReference>
<dbReference type="PANTHER" id="PTHR30146:SF109">
    <property type="entry name" value="HTH-TYPE TRANSCRIPTIONAL REGULATOR GALS"/>
    <property type="match status" value="1"/>
</dbReference>
<feature type="domain" description="HTH lacI-type" evidence="4">
    <location>
        <begin position="1"/>
        <end position="55"/>
    </location>
</feature>
<evidence type="ECO:0000313" key="5">
    <source>
        <dbReference type="EMBL" id="MFD1342498.1"/>
    </source>
</evidence>
<dbReference type="EMBL" id="JBHTMU010000012">
    <property type="protein sequence ID" value="MFD1342498.1"/>
    <property type="molecule type" value="Genomic_DNA"/>
</dbReference>
<keyword evidence="6" id="KW-1185">Reference proteome</keyword>
<dbReference type="PROSITE" id="PS50932">
    <property type="entry name" value="HTH_LACI_2"/>
    <property type="match status" value="1"/>
</dbReference>
<protein>
    <submittedName>
        <fullName evidence="5">LacI family DNA-binding transcriptional regulator</fullName>
    </submittedName>
</protein>
<gene>
    <name evidence="5" type="ORF">ACFQ4E_08720</name>
</gene>